<feature type="region of interest" description="Disordered" evidence="1">
    <location>
        <begin position="712"/>
        <end position="807"/>
    </location>
</feature>
<feature type="transmembrane region" description="Helical" evidence="2">
    <location>
        <begin position="552"/>
        <end position="574"/>
    </location>
</feature>
<evidence type="ECO:0000256" key="1">
    <source>
        <dbReference type="SAM" id="MobiDB-lite"/>
    </source>
</evidence>
<dbReference type="AlphaFoldDB" id="A0AAV5A739"/>
<keyword evidence="2" id="KW-0472">Membrane</keyword>
<reference evidence="3" key="1">
    <citation type="submission" date="2021-10" db="EMBL/GenBank/DDBJ databases">
        <title>De novo Genome Assembly of Clathrus columnatus (Basidiomycota, Fungi) Using Illumina and Nanopore Sequence Data.</title>
        <authorList>
            <person name="Ogiso-Tanaka E."/>
            <person name="Itagaki H."/>
            <person name="Hosoya T."/>
            <person name="Hosaka K."/>
        </authorList>
    </citation>
    <scope>NUCLEOTIDE SEQUENCE</scope>
    <source>
        <strain evidence="3">MO-923</strain>
    </source>
</reference>
<organism evidence="3 4">
    <name type="scientific">Clathrus columnatus</name>
    <dbReference type="NCBI Taxonomy" id="1419009"/>
    <lineage>
        <taxon>Eukaryota</taxon>
        <taxon>Fungi</taxon>
        <taxon>Dikarya</taxon>
        <taxon>Basidiomycota</taxon>
        <taxon>Agaricomycotina</taxon>
        <taxon>Agaricomycetes</taxon>
        <taxon>Phallomycetidae</taxon>
        <taxon>Phallales</taxon>
        <taxon>Clathraceae</taxon>
        <taxon>Clathrus</taxon>
    </lineage>
</organism>
<comment type="caution">
    <text evidence="3">The sequence shown here is derived from an EMBL/GenBank/DDBJ whole genome shotgun (WGS) entry which is preliminary data.</text>
</comment>
<gene>
    <name evidence="3" type="ORF">Clacol_003260</name>
</gene>
<keyword evidence="4" id="KW-1185">Reference proteome</keyword>
<evidence type="ECO:0000313" key="4">
    <source>
        <dbReference type="Proteomes" id="UP001050691"/>
    </source>
</evidence>
<dbReference type="EMBL" id="BPWL01000004">
    <property type="protein sequence ID" value="GJJ09038.1"/>
    <property type="molecule type" value="Genomic_DNA"/>
</dbReference>
<name>A0AAV5A739_9AGAM</name>
<protein>
    <submittedName>
        <fullName evidence="3">Uncharacterized protein</fullName>
    </submittedName>
</protein>
<feature type="compositionally biased region" description="Basic and acidic residues" evidence="1">
    <location>
        <begin position="637"/>
        <end position="651"/>
    </location>
</feature>
<evidence type="ECO:0000256" key="2">
    <source>
        <dbReference type="SAM" id="Phobius"/>
    </source>
</evidence>
<feature type="region of interest" description="Disordered" evidence="1">
    <location>
        <begin position="824"/>
        <end position="849"/>
    </location>
</feature>
<feature type="compositionally biased region" description="Low complexity" evidence="1">
    <location>
        <begin position="755"/>
        <end position="764"/>
    </location>
</feature>
<dbReference type="Proteomes" id="UP001050691">
    <property type="component" value="Unassembled WGS sequence"/>
</dbReference>
<sequence>MSAEKDPLIPTITDMDRFDARSIRDDERSPARTIPPELLYGILSRTSSGYLHEMFLESPTTLAEHPGWTGIRSFLQTSFLFRAVTIQILHEVLGDFNQHNLLEAIELRIDNLRAAVLRRNTPAFYDLAGVYDIPTQISSCSPHMKVYYLYNLAVHIGNESLKDFNPIGANIRTWSVQHPRQLSPAIQVLADAWDSCEWIRNPVFRTEIEPAIVQELMYQLYVRQFQIWRWCLIRAFYLIPTASGEMRESIDASILRLLNRIAQHGSLSPGELGYQYVQHTRAIPFSRFDSQKVTRKMIEESKILYTAKLFSSWQDDPGLNAPWRGQLESLIKSWEKECRLIMTALSITNAVSDRRYMHRTQVYQIQLVPINTLQTYQIRFATRGRNPDEVYRFAAGYEKGSHAYRDGYPPSSRLSRCCFRVQLVPEIPEEQLGETLRRWAETMSVLSRKDLILTNVPPCRFDELDTSSLARFFSLCWSISRNRTPKLCSFPQTNSFYAIFDPVLDVKMIVSFIKTGVQSLLLHERRDSASSSSSTLISARASSPGGLPPGSIAAIVLGSFALLSIMCSSAWFFCHWRRRNVVRPSPTTRIDLGDAEVARVESPTNMDAAGVTGPVSFPHPYERVVRRYPPDAIRSIEPSRSEDTEPRKEQLHLQTKQQQKQSEKRKEQQIVRPPRRSTSSGTKTMRRHTTPLPISRRPPIDQLDLDLAYLSGDTVNEPNNQKPFSNIRPLPPLPVPTTVDSDPKRTHLSSHQKSKLSSSSNKSPRSSRRKRAATLTTPTSTAASSPTTTINASSPLSNSTKDKYYNRLPPSARYLAEIAKYPNRVDPDRPWNVLKDDPVDDIVKGAPAN</sequence>
<feature type="region of interest" description="Disordered" evidence="1">
    <location>
        <begin position="628"/>
        <end position="700"/>
    </location>
</feature>
<accession>A0AAV5A739</accession>
<feature type="compositionally biased region" description="Low complexity" evidence="1">
    <location>
        <begin position="773"/>
        <end position="795"/>
    </location>
</feature>
<proteinExistence type="predicted"/>
<keyword evidence="2" id="KW-1133">Transmembrane helix</keyword>
<feature type="compositionally biased region" description="Polar residues" evidence="1">
    <location>
        <begin position="713"/>
        <end position="724"/>
    </location>
</feature>
<keyword evidence="2" id="KW-0812">Transmembrane</keyword>
<evidence type="ECO:0000313" key="3">
    <source>
        <dbReference type="EMBL" id="GJJ09038.1"/>
    </source>
</evidence>
<feature type="compositionally biased region" description="Basic and acidic residues" evidence="1">
    <location>
        <begin position="824"/>
        <end position="843"/>
    </location>
</feature>